<feature type="domain" description="Subtelomeric hrmA-associated cluster protein AFUB-079030/YDR124W-like helical bundle" evidence="2">
    <location>
        <begin position="119"/>
        <end position="254"/>
    </location>
</feature>
<evidence type="ECO:0000313" key="4">
    <source>
        <dbReference type="Proteomes" id="UP000006701"/>
    </source>
</evidence>
<evidence type="ECO:0000313" key="3">
    <source>
        <dbReference type="EMBL" id="EAW09419.1"/>
    </source>
</evidence>
<dbReference type="STRING" id="344612.A1CJU5"/>
<evidence type="ECO:0000259" key="2">
    <source>
        <dbReference type="Pfam" id="PF11001"/>
    </source>
</evidence>
<dbReference type="KEGG" id="act:ACLA_036220"/>
<dbReference type="OMA" id="ELTKPKW"/>
<protein>
    <recommendedName>
        <fullName evidence="2">Subtelomeric hrmA-associated cluster protein AFUB-079030/YDR124W-like helical bundle domain-containing protein</fullName>
    </recommendedName>
</protein>
<dbReference type="PANTHER" id="PTHR36102">
    <property type="entry name" value="CHROMOSOME 10, WHOLE GENOME SHOTGUN SEQUENCE"/>
    <property type="match status" value="1"/>
</dbReference>
<name>A1CJU5_ASPCL</name>
<proteinExistence type="predicted"/>
<dbReference type="eggNOG" id="ENOG502S0ES">
    <property type="taxonomic scope" value="Eukaryota"/>
</dbReference>
<reference evidence="3 4" key="1">
    <citation type="journal article" date="2008" name="PLoS Genet.">
        <title>Genomic islands in the pathogenic filamentous fungus Aspergillus fumigatus.</title>
        <authorList>
            <person name="Fedorova N.D."/>
            <person name="Khaldi N."/>
            <person name="Joardar V.S."/>
            <person name="Maiti R."/>
            <person name="Amedeo P."/>
            <person name="Anderson M.J."/>
            <person name="Crabtree J."/>
            <person name="Silva J.C."/>
            <person name="Badger J.H."/>
            <person name="Albarraq A."/>
            <person name="Angiuoli S."/>
            <person name="Bussey H."/>
            <person name="Bowyer P."/>
            <person name="Cotty P.J."/>
            <person name="Dyer P.S."/>
            <person name="Egan A."/>
            <person name="Galens K."/>
            <person name="Fraser-Liggett C.M."/>
            <person name="Haas B.J."/>
            <person name="Inman J.M."/>
            <person name="Kent R."/>
            <person name="Lemieux S."/>
            <person name="Malavazi I."/>
            <person name="Orvis J."/>
            <person name="Roemer T."/>
            <person name="Ronning C.M."/>
            <person name="Sundaram J.P."/>
            <person name="Sutton G."/>
            <person name="Turner G."/>
            <person name="Venter J.C."/>
            <person name="White O.R."/>
            <person name="Whitty B.R."/>
            <person name="Youngman P."/>
            <person name="Wolfe K.H."/>
            <person name="Goldman G.H."/>
            <person name="Wortman J.R."/>
            <person name="Jiang B."/>
            <person name="Denning D.W."/>
            <person name="Nierman W.C."/>
        </authorList>
    </citation>
    <scope>NUCLEOTIDE SEQUENCE [LARGE SCALE GENOMIC DNA]</scope>
    <source>
        <strain evidence="4">ATCC 1007 / CBS 513.65 / DSM 816 / NCTC 3887 / NRRL 1</strain>
    </source>
</reference>
<sequence>MVYVDNNGDLGVNVSSSLAGCERAIFTEDIKQSFVRAVTTEWQPNMQNFASGNTSVDLQPSPVWFQHGQPRQPRLIPCEFQSLQNKRQRRSRKRTSSELGSDSDSDASSSSSKRTAIRVGQTDLLRQFYEKAFDNLQQLNCRVIAKAFVKLVEPRKQVNHPYNGRRTVMGGPCQRLDPELTKPKWWPAGVQHKEPDHLLKAERIRLLMHILCELRETHGITAQKLREAGQDVRRQIEPMERLLILDEIYDVREMEELYLSGRMSGDMILHVSSKHLPEGIDSVSEQQNPEADCLPLSPVSISRKSSVESGLSAVSKGMAPSIISNEQTRAPHTPPEISSVEPWSVSGLYTQQSVLLDHGLPRVHAPLTYH</sequence>
<feature type="compositionally biased region" description="Low complexity" evidence="1">
    <location>
        <begin position="97"/>
        <end position="112"/>
    </location>
</feature>
<dbReference type="AlphaFoldDB" id="A1CJU5"/>
<accession>A1CJU5</accession>
<organism evidence="3 4">
    <name type="scientific">Aspergillus clavatus (strain ATCC 1007 / CBS 513.65 / DSM 816 / NCTC 3887 / NRRL 1 / QM 1276 / 107)</name>
    <dbReference type="NCBI Taxonomy" id="344612"/>
    <lineage>
        <taxon>Eukaryota</taxon>
        <taxon>Fungi</taxon>
        <taxon>Dikarya</taxon>
        <taxon>Ascomycota</taxon>
        <taxon>Pezizomycotina</taxon>
        <taxon>Eurotiomycetes</taxon>
        <taxon>Eurotiomycetidae</taxon>
        <taxon>Eurotiales</taxon>
        <taxon>Aspergillaceae</taxon>
        <taxon>Aspergillus</taxon>
        <taxon>Aspergillus subgen. Fumigati</taxon>
    </lineage>
</organism>
<keyword evidence="4" id="KW-1185">Reference proteome</keyword>
<dbReference type="InterPro" id="IPR021264">
    <property type="entry name" value="AFUB_079030/YDR124W-like"/>
</dbReference>
<dbReference type="PANTHER" id="PTHR36102:SF4">
    <property type="entry name" value="YDR124W-LIKE HELICAL BUNDLE DOMAIN-CONTAINING PROTEIN"/>
    <property type="match status" value="1"/>
</dbReference>
<gene>
    <name evidence="3" type="ORF">ACLA_036220</name>
</gene>
<dbReference type="InterPro" id="IPR047092">
    <property type="entry name" value="AFUB_07903/YDR124W-like_hel"/>
</dbReference>
<feature type="region of interest" description="Disordered" evidence="1">
    <location>
        <begin position="79"/>
        <end position="115"/>
    </location>
</feature>
<dbReference type="RefSeq" id="XP_001270845.1">
    <property type="nucleotide sequence ID" value="XM_001270844.1"/>
</dbReference>
<dbReference type="GeneID" id="4702729"/>
<evidence type="ECO:0000256" key="1">
    <source>
        <dbReference type="SAM" id="MobiDB-lite"/>
    </source>
</evidence>
<dbReference type="HOGENOM" id="CLU_035142_3_0_1"/>
<dbReference type="EMBL" id="DS027056">
    <property type="protein sequence ID" value="EAW09419.1"/>
    <property type="molecule type" value="Genomic_DNA"/>
</dbReference>
<dbReference type="Pfam" id="PF11001">
    <property type="entry name" value="AFUB_07903_YDR124W_hel"/>
    <property type="match status" value="1"/>
</dbReference>
<dbReference type="VEuPathDB" id="FungiDB:ACLA_036220"/>
<dbReference type="Proteomes" id="UP000006701">
    <property type="component" value="Unassembled WGS sequence"/>
</dbReference>
<dbReference type="OrthoDB" id="5338458at2759"/>